<sequence length="224" mass="24162">MIGYKHAQTFQAYFDSGTKAIAKLGSPSNSGTQAPTPFPTTAAPTPPTAQPTKSPTAAPTSYPTISCSSFDGRKGRCKNAENCLWDSSTRKCYDLSGDLPCSLLSLDLCETTDGCAWALIPEESKSAACYEVDDVPDPVDDMKTPSSCGNVNYEDAQALCEDMGLDLCLGSELVYADIKNTCNYDNKWVWSSTECGNGKYYQVHKNKMKVRCKKSSGKGGTRCC</sequence>
<organism evidence="2 3">
    <name type="scientific">Hondaea fermentalgiana</name>
    <dbReference type="NCBI Taxonomy" id="2315210"/>
    <lineage>
        <taxon>Eukaryota</taxon>
        <taxon>Sar</taxon>
        <taxon>Stramenopiles</taxon>
        <taxon>Bigyra</taxon>
        <taxon>Labyrinthulomycetes</taxon>
        <taxon>Thraustochytrida</taxon>
        <taxon>Thraustochytriidae</taxon>
        <taxon>Hondaea</taxon>
    </lineage>
</organism>
<feature type="region of interest" description="Disordered" evidence="1">
    <location>
        <begin position="24"/>
        <end position="60"/>
    </location>
</feature>
<dbReference type="Proteomes" id="UP000241890">
    <property type="component" value="Unassembled WGS sequence"/>
</dbReference>
<dbReference type="EMBL" id="BEYU01000414">
    <property type="protein sequence ID" value="GBG35199.1"/>
    <property type="molecule type" value="Genomic_DNA"/>
</dbReference>
<accession>A0A2R5GY00</accession>
<protein>
    <submittedName>
        <fullName evidence="2">Uncharacterized protein</fullName>
    </submittedName>
</protein>
<comment type="caution">
    <text evidence="2">The sequence shown here is derived from an EMBL/GenBank/DDBJ whole genome shotgun (WGS) entry which is preliminary data.</text>
</comment>
<reference evidence="2 3" key="1">
    <citation type="submission" date="2017-12" db="EMBL/GenBank/DDBJ databases">
        <title>Sequencing, de novo assembly and annotation of complete genome of a new Thraustochytrid species, strain FCC1311.</title>
        <authorList>
            <person name="Sedici K."/>
            <person name="Godart F."/>
            <person name="Aiese Cigliano R."/>
            <person name="Sanseverino W."/>
            <person name="Barakat M."/>
            <person name="Ortet P."/>
            <person name="Marechal E."/>
            <person name="Cagnac O."/>
            <person name="Amato A."/>
        </authorList>
    </citation>
    <scope>NUCLEOTIDE SEQUENCE [LARGE SCALE GENOMIC DNA]</scope>
</reference>
<feature type="compositionally biased region" description="Low complexity" evidence="1">
    <location>
        <begin position="32"/>
        <end position="43"/>
    </location>
</feature>
<evidence type="ECO:0000256" key="1">
    <source>
        <dbReference type="SAM" id="MobiDB-lite"/>
    </source>
</evidence>
<dbReference type="InParanoid" id="A0A2R5GY00"/>
<feature type="compositionally biased region" description="Low complexity" evidence="1">
    <location>
        <begin position="50"/>
        <end position="60"/>
    </location>
</feature>
<dbReference type="AlphaFoldDB" id="A0A2R5GY00"/>
<keyword evidence="3" id="KW-1185">Reference proteome</keyword>
<gene>
    <name evidence="2" type="ORF">FCC1311_114222</name>
</gene>
<evidence type="ECO:0000313" key="3">
    <source>
        <dbReference type="Proteomes" id="UP000241890"/>
    </source>
</evidence>
<evidence type="ECO:0000313" key="2">
    <source>
        <dbReference type="EMBL" id="GBG35199.1"/>
    </source>
</evidence>
<proteinExistence type="predicted"/>
<name>A0A2R5GY00_9STRA</name>